<comment type="catalytic activity">
    <reaction evidence="7">
        <text>tRNA(Tyr) + L-tyrosine + ATP = L-tyrosyl-tRNA(Tyr) + AMP + diphosphate + H(+)</text>
        <dbReference type="Rhea" id="RHEA:10220"/>
        <dbReference type="Rhea" id="RHEA-COMP:9706"/>
        <dbReference type="Rhea" id="RHEA-COMP:9707"/>
        <dbReference type="ChEBI" id="CHEBI:15378"/>
        <dbReference type="ChEBI" id="CHEBI:30616"/>
        <dbReference type="ChEBI" id="CHEBI:33019"/>
        <dbReference type="ChEBI" id="CHEBI:58315"/>
        <dbReference type="ChEBI" id="CHEBI:78442"/>
        <dbReference type="ChEBI" id="CHEBI:78536"/>
        <dbReference type="ChEBI" id="CHEBI:456215"/>
        <dbReference type="EC" id="6.1.1.1"/>
    </reaction>
</comment>
<evidence type="ECO:0000256" key="2">
    <source>
        <dbReference type="ARBA" id="ARBA00022598"/>
    </source>
</evidence>
<dbReference type="PANTHER" id="PTHR11766">
    <property type="entry name" value="TYROSYL-TRNA SYNTHETASE"/>
    <property type="match status" value="1"/>
</dbReference>
<dbReference type="EC" id="6.1.1.1" evidence="1 8"/>
<dbReference type="InterPro" id="IPR024088">
    <property type="entry name" value="Tyr-tRNA-ligase_bac-type"/>
</dbReference>
<dbReference type="EMBL" id="MEHJ01000002">
    <property type="protein sequence ID" value="OEJ21417.1"/>
    <property type="molecule type" value="Genomic_DNA"/>
</dbReference>
<dbReference type="AlphaFoldDB" id="A0A1E5NYP8"/>
<evidence type="ECO:0000313" key="12">
    <source>
        <dbReference type="EMBL" id="OEJ21417.1"/>
    </source>
</evidence>
<keyword evidence="13" id="KW-1185">Reference proteome</keyword>
<dbReference type="Proteomes" id="UP000095759">
    <property type="component" value="Unassembled WGS sequence"/>
</dbReference>
<evidence type="ECO:0000256" key="10">
    <source>
        <dbReference type="RuleBase" id="RU363036"/>
    </source>
</evidence>
<dbReference type="PROSITE" id="PS50889">
    <property type="entry name" value="S4"/>
    <property type="match status" value="1"/>
</dbReference>
<evidence type="ECO:0000256" key="8">
    <source>
        <dbReference type="NCBIfam" id="TIGR00234"/>
    </source>
</evidence>
<evidence type="ECO:0000259" key="11">
    <source>
        <dbReference type="Pfam" id="PF01479"/>
    </source>
</evidence>
<keyword evidence="6 10" id="KW-0030">Aminoacyl-tRNA synthetase</keyword>
<proteinExistence type="inferred from homology"/>
<accession>A0A1E5NYP8</accession>
<dbReference type="SUPFAM" id="SSF55174">
    <property type="entry name" value="Alpha-L RNA-binding motif"/>
    <property type="match status" value="1"/>
</dbReference>
<name>A0A1E5NYP8_9ACTN</name>
<sequence>MEDGFLEVPPGSLAEKLKNKEHLRVKFGVDPTAAAVTWGWSVPLRRLRRFQELGHTAVLIIGDYTAQVGDPSGKSQTRRRLDGSEVERYIEACTAALLEILSPERLEVRRNSEWLGRMGMQETLELASQVTVAQLLERDDFRKRHTAHEPISMIEFMYPLLQGYDSVAVEADVELGGTDQQFNFMLARTLQQRAGQAPQACLCAPLLVGTDGKKKMSQSYGNFIGVAETPEEIFGKAMSIPDEAMEQYVRLALDLPGADKENMLQNNGGVALKRALAKSMAAMFHGADAAERAEEAFNQRHVRREAPTDMPEGTTTEQYLPKILLELSWASSLSDARRAIEGRGVRLDGEVVEDAHHNVSAGTYTMQLGRRRFYRLTVM</sequence>
<dbReference type="Gene3D" id="1.10.240.10">
    <property type="entry name" value="Tyrosyl-Transfer RNA Synthetase"/>
    <property type="match status" value="1"/>
</dbReference>
<reference evidence="12 13" key="1">
    <citation type="submission" date="2016-08" db="EMBL/GenBank/DDBJ databases">
        <title>Complete genome sequence of Streptomyces agglomeratus strain 6-3-2, a novel anti-MRSA actinomycete isolated from Wuli of Tebit, China.</title>
        <authorList>
            <person name="Chen X."/>
        </authorList>
    </citation>
    <scope>NUCLEOTIDE SEQUENCE [LARGE SCALE GENOMIC DNA]</scope>
    <source>
        <strain evidence="12 13">6-3-2</strain>
    </source>
</reference>
<comment type="similarity">
    <text evidence="10">Belongs to the class-I aminoacyl-tRNA synthetase family.</text>
</comment>
<evidence type="ECO:0000256" key="4">
    <source>
        <dbReference type="ARBA" id="ARBA00022840"/>
    </source>
</evidence>
<evidence type="ECO:0000256" key="1">
    <source>
        <dbReference type="ARBA" id="ARBA00013160"/>
    </source>
</evidence>
<comment type="caution">
    <text evidence="12">The sequence shown here is derived from an EMBL/GenBank/DDBJ whole genome shotgun (WGS) entry which is preliminary data.</text>
</comment>
<dbReference type="GO" id="GO:0005829">
    <property type="term" value="C:cytosol"/>
    <property type="evidence" value="ECO:0007669"/>
    <property type="project" value="TreeGrafter"/>
</dbReference>
<dbReference type="InterPro" id="IPR014729">
    <property type="entry name" value="Rossmann-like_a/b/a_fold"/>
</dbReference>
<keyword evidence="4 10" id="KW-0067">ATP-binding</keyword>
<dbReference type="STRING" id="285458.BGM19_38590"/>
<evidence type="ECO:0000256" key="5">
    <source>
        <dbReference type="ARBA" id="ARBA00022917"/>
    </source>
</evidence>
<keyword evidence="9" id="KW-0694">RNA-binding</keyword>
<evidence type="ECO:0000256" key="3">
    <source>
        <dbReference type="ARBA" id="ARBA00022741"/>
    </source>
</evidence>
<dbReference type="GO" id="GO:0004831">
    <property type="term" value="F:tyrosine-tRNA ligase activity"/>
    <property type="evidence" value="ECO:0007669"/>
    <property type="project" value="UniProtKB-UniRule"/>
</dbReference>
<dbReference type="Pfam" id="PF01479">
    <property type="entry name" value="S4"/>
    <property type="match status" value="1"/>
</dbReference>
<keyword evidence="5 10" id="KW-0648">Protein biosynthesis</keyword>
<dbReference type="GO" id="GO:0006437">
    <property type="term" value="P:tyrosyl-tRNA aminoacylation"/>
    <property type="evidence" value="ECO:0007669"/>
    <property type="project" value="UniProtKB-UniRule"/>
</dbReference>
<dbReference type="InterPro" id="IPR002307">
    <property type="entry name" value="Tyr-tRNA-ligase"/>
</dbReference>
<dbReference type="CDD" id="cd00165">
    <property type="entry name" value="S4"/>
    <property type="match status" value="1"/>
</dbReference>
<gene>
    <name evidence="12" type="ORF">AS594_38250</name>
</gene>
<evidence type="ECO:0000313" key="13">
    <source>
        <dbReference type="Proteomes" id="UP000095759"/>
    </source>
</evidence>
<dbReference type="Gene3D" id="3.40.50.620">
    <property type="entry name" value="HUPs"/>
    <property type="match status" value="1"/>
</dbReference>
<feature type="domain" description="RNA-binding S4" evidence="11">
    <location>
        <begin position="320"/>
        <end position="362"/>
    </location>
</feature>
<dbReference type="Pfam" id="PF00579">
    <property type="entry name" value="tRNA-synt_1b"/>
    <property type="match status" value="1"/>
</dbReference>
<evidence type="ECO:0000256" key="7">
    <source>
        <dbReference type="ARBA" id="ARBA00048248"/>
    </source>
</evidence>
<dbReference type="GO" id="GO:0005524">
    <property type="term" value="F:ATP binding"/>
    <property type="evidence" value="ECO:0007669"/>
    <property type="project" value="UniProtKB-KW"/>
</dbReference>
<dbReference type="InterPro" id="IPR002942">
    <property type="entry name" value="S4_RNA-bd"/>
</dbReference>
<organism evidence="12 13">
    <name type="scientific">Streptomyces agglomeratus</name>
    <dbReference type="NCBI Taxonomy" id="285458"/>
    <lineage>
        <taxon>Bacteria</taxon>
        <taxon>Bacillati</taxon>
        <taxon>Actinomycetota</taxon>
        <taxon>Actinomycetes</taxon>
        <taxon>Kitasatosporales</taxon>
        <taxon>Streptomycetaceae</taxon>
        <taxon>Streptomyces</taxon>
    </lineage>
</organism>
<dbReference type="PRINTS" id="PR01040">
    <property type="entry name" value="TRNASYNTHTYR"/>
</dbReference>
<dbReference type="PANTHER" id="PTHR11766:SF1">
    <property type="entry name" value="TYROSINE--TRNA LIGASE"/>
    <property type="match status" value="1"/>
</dbReference>
<dbReference type="SUPFAM" id="SSF52374">
    <property type="entry name" value="Nucleotidylyl transferase"/>
    <property type="match status" value="1"/>
</dbReference>
<protein>
    <recommendedName>
        <fullName evidence="1 8">Tyrosine--tRNA ligase</fullName>
        <ecNumber evidence="1 8">6.1.1.1</ecNumber>
    </recommendedName>
</protein>
<keyword evidence="2 10" id="KW-0436">Ligase</keyword>
<keyword evidence="3 10" id="KW-0547">Nucleotide-binding</keyword>
<dbReference type="InterPro" id="IPR002305">
    <property type="entry name" value="aa-tRNA-synth_Ic"/>
</dbReference>
<dbReference type="NCBIfam" id="TIGR00234">
    <property type="entry name" value="tyrS"/>
    <property type="match status" value="1"/>
</dbReference>
<dbReference type="CDD" id="cd00805">
    <property type="entry name" value="TyrRS_core"/>
    <property type="match status" value="1"/>
</dbReference>
<dbReference type="GO" id="GO:0003723">
    <property type="term" value="F:RNA binding"/>
    <property type="evidence" value="ECO:0007669"/>
    <property type="project" value="UniProtKB-KW"/>
</dbReference>
<evidence type="ECO:0000256" key="6">
    <source>
        <dbReference type="ARBA" id="ARBA00023146"/>
    </source>
</evidence>
<evidence type="ECO:0000256" key="9">
    <source>
        <dbReference type="PROSITE-ProRule" id="PRU00182"/>
    </source>
</evidence>